<dbReference type="CDD" id="cd16936">
    <property type="entry name" value="HATPase_RsbW-like"/>
    <property type="match status" value="1"/>
</dbReference>
<evidence type="ECO:0000313" key="6">
    <source>
        <dbReference type="Proteomes" id="UP000735541"/>
    </source>
</evidence>
<name>A0A6N9TXJ6_STRHA</name>
<protein>
    <submittedName>
        <fullName evidence="4">ATP-binding protein</fullName>
    </submittedName>
</protein>
<dbReference type="GO" id="GO:0005524">
    <property type="term" value="F:ATP binding"/>
    <property type="evidence" value="ECO:0007669"/>
    <property type="project" value="UniProtKB-KW"/>
</dbReference>
<dbReference type="Gene3D" id="3.30.565.10">
    <property type="entry name" value="Histidine kinase-like ATPase, C-terminal domain"/>
    <property type="match status" value="1"/>
</dbReference>
<feature type="domain" description="Histidine kinase/HSP90-like ATPase" evidence="2">
    <location>
        <begin position="25"/>
        <end position="134"/>
    </location>
</feature>
<sequence length="141" mass="15276">MRAGDMTQRQEAGPVLLHRRLGHSDLPAVGEARGALREFLRHRSEPGEVDTAELLLSELVTNALIHTRNGAAITVTSAPGRLRVEVRDFVTGQQPAPYVPNADDGTHGRGLLLVQSLADSWGVTKQALGKVVWFELRGAKP</sequence>
<gene>
    <name evidence="4" type="ORF">G3I29_05565</name>
    <name evidence="3" type="ORF">STHAL_21060</name>
</gene>
<proteinExistence type="predicted"/>
<dbReference type="PANTHER" id="PTHR35526:SF3">
    <property type="entry name" value="ANTI-SIGMA-F FACTOR RSBW"/>
    <property type="match status" value="1"/>
</dbReference>
<dbReference type="EMBL" id="JAAGLQ010000120">
    <property type="protein sequence ID" value="NEA15002.1"/>
    <property type="molecule type" value="Genomic_DNA"/>
</dbReference>
<dbReference type="GO" id="GO:0004674">
    <property type="term" value="F:protein serine/threonine kinase activity"/>
    <property type="evidence" value="ECO:0007669"/>
    <property type="project" value="UniProtKB-KW"/>
</dbReference>
<evidence type="ECO:0000313" key="3">
    <source>
        <dbReference type="EMBL" id="MBV7671944.1"/>
    </source>
</evidence>
<evidence type="ECO:0000259" key="2">
    <source>
        <dbReference type="Pfam" id="PF13581"/>
    </source>
</evidence>
<evidence type="ECO:0000256" key="1">
    <source>
        <dbReference type="ARBA" id="ARBA00022527"/>
    </source>
</evidence>
<keyword evidence="1" id="KW-0723">Serine/threonine-protein kinase</keyword>
<keyword evidence="4" id="KW-0547">Nucleotide-binding</keyword>
<evidence type="ECO:0000313" key="4">
    <source>
        <dbReference type="EMBL" id="NEA15002.1"/>
    </source>
</evidence>
<dbReference type="RefSeq" id="WP_164342713.1">
    <property type="nucleotide sequence ID" value="NZ_JAAGLQ010000120.1"/>
</dbReference>
<dbReference type="InterPro" id="IPR036890">
    <property type="entry name" value="HATPase_C_sf"/>
</dbReference>
<dbReference type="EMBL" id="JAHUVW010000001">
    <property type="protein sequence ID" value="MBV7671944.1"/>
    <property type="molecule type" value="Genomic_DNA"/>
</dbReference>
<organism evidence="4 5">
    <name type="scientific">Streptomyces halstedii</name>
    <dbReference type="NCBI Taxonomy" id="1944"/>
    <lineage>
        <taxon>Bacteria</taxon>
        <taxon>Bacillati</taxon>
        <taxon>Actinomycetota</taxon>
        <taxon>Actinomycetes</taxon>
        <taxon>Kitasatosporales</taxon>
        <taxon>Streptomycetaceae</taxon>
        <taxon>Streptomyces</taxon>
    </lineage>
</organism>
<keyword evidence="1" id="KW-0808">Transferase</keyword>
<comment type="caution">
    <text evidence="4">The sequence shown here is derived from an EMBL/GenBank/DDBJ whole genome shotgun (WGS) entry which is preliminary data.</text>
</comment>
<reference evidence="3 6" key="2">
    <citation type="submission" date="2021-07" db="EMBL/GenBank/DDBJ databases">
        <title>Sequencing Streptomyces halstedii LGO-A4 genome an citrus endophytic actinomycete.</title>
        <authorList>
            <person name="Samborskyy M."/>
            <person name="Scott N."/>
            <person name="Deglau R."/>
            <person name="Dickens S."/>
            <person name="Oliveira L.G."/>
        </authorList>
    </citation>
    <scope>NUCLEOTIDE SEQUENCE [LARGE SCALE GENOMIC DNA]</scope>
    <source>
        <strain evidence="3 6">LGO-A4</strain>
    </source>
</reference>
<reference evidence="4 5" key="1">
    <citation type="submission" date="2020-01" db="EMBL/GenBank/DDBJ databases">
        <title>Insect and environment-associated Actinomycetes.</title>
        <authorList>
            <person name="Currrie C."/>
            <person name="Chevrette M."/>
            <person name="Carlson C."/>
            <person name="Stubbendieck R."/>
            <person name="Wendt-Pienkowski E."/>
        </authorList>
    </citation>
    <scope>NUCLEOTIDE SEQUENCE [LARGE SCALE GENOMIC DNA]</scope>
    <source>
        <strain evidence="4 5">SID11342</strain>
    </source>
</reference>
<dbReference type="SUPFAM" id="SSF55874">
    <property type="entry name" value="ATPase domain of HSP90 chaperone/DNA topoisomerase II/histidine kinase"/>
    <property type="match status" value="1"/>
</dbReference>
<dbReference type="InterPro" id="IPR050267">
    <property type="entry name" value="Anti-sigma-factor_SerPK"/>
</dbReference>
<dbReference type="Proteomes" id="UP000735541">
    <property type="component" value="Unassembled WGS sequence"/>
</dbReference>
<accession>A0A6N9TXJ6</accession>
<dbReference type="InterPro" id="IPR003594">
    <property type="entry name" value="HATPase_dom"/>
</dbReference>
<evidence type="ECO:0000313" key="5">
    <source>
        <dbReference type="Proteomes" id="UP000471293"/>
    </source>
</evidence>
<dbReference type="AlphaFoldDB" id="A0A6N9TXJ6"/>
<dbReference type="Pfam" id="PF13581">
    <property type="entry name" value="HATPase_c_2"/>
    <property type="match status" value="1"/>
</dbReference>
<keyword evidence="1" id="KW-0418">Kinase</keyword>
<dbReference type="Proteomes" id="UP000471293">
    <property type="component" value="Unassembled WGS sequence"/>
</dbReference>
<keyword evidence="6" id="KW-1185">Reference proteome</keyword>
<dbReference type="PANTHER" id="PTHR35526">
    <property type="entry name" value="ANTI-SIGMA-F FACTOR RSBW-RELATED"/>
    <property type="match status" value="1"/>
</dbReference>
<keyword evidence="4" id="KW-0067">ATP-binding</keyword>